<sequence length="64" mass="7059">MWERIPAAILRDARFGGLLRMRAEYAAAASAGPMPISLILRRPLEAVVSKDEALAQTVPTDHMR</sequence>
<evidence type="ECO:0000313" key="1">
    <source>
        <dbReference type="EMBL" id="PJG55432.1"/>
    </source>
</evidence>
<keyword evidence="2" id="KW-1185">Reference proteome</keyword>
<dbReference type="Proteomes" id="UP000231194">
    <property type="component" value="Unassembled WGS sequence"/>
</dbReference>
<accession>A0A2M8RC93</accession>
<name>A0A2M8RC93_9BRAD</name>
<gene>
    <name evidence="1" type="ORF">CVM73_10280</name>
</gene>
<organism evidence="1 2">
    <name type="scientific">Bradyrhizobium forestalis</name>
    <dbReference type="NCBI Taxonomy" id="1419263"/>
    <lineage>
        <taxon>Bacteria</taxon>
        <taxon>Pseudomonadati</taxon>
        <taxon>Pseudomonadota</taxon>
        <taxon>Alphaproteobacteria</taxon>
        <taxon>Hyphomicrobiales</taxon>
        <taxon>Nitrobacteraceae</taxon>
        <taxon>Bradyrhizobium</taxon>
    </lineage>
</organism>
<evidence type="ECO:0000313" key="2">
    <source>
        <dbReference type="Proteomes" id="UP000231194"/>
    </source>
</evidence>
<dbReference type="EMBL" id="PGVG01000006">
    <property type="protein sequence ID" value="PJG55432.1"/>
    <property type="molecule type" value="Genomic_DNA"/>
</dbReference>
<comment type="caution">
    <text evidence="1">The sequence shown here is derived from an EMBL/GenBank/DDBJ whole genome shotgun (WGS) entry which is preliminary data.</text>
</comment>
<reference evidence="1 2" key="1">
    <citation type="submission" date="2017-11" db="EMBL/GenBank/DDBJ databases">
        <title>Bradyrhizobium forestalis sp. nov., an efficient nitrogen-fixing bacterium isolated from nodules of forest legume species in the Amazon.</title>
        <authorList>
            <person name="Costa E.M."/>
            <person name="Guimaraes A."/>
            <person name="Carvalho T.S."/>
            <person name="Rodrigues T.L."/>
            <person name="Ribeiro P.R.A."/>
            <person name="Lebbe L."/>
            <person name="Willems A."/>
            <person name="Moreira F.M.S."/>
        </authorList>
    </citation>
    <scope>NUCLEOTIDE SEQUENCE [LARGE SCALE GENOMIC DNA]</scope>
    <source>
        <strain evidence="1 2">INPA54B</strain>
    </source>
</reference>
<protein>
    <submittedName>
        <fullName evidence="1">Uncharacterized protein</fullName>
    </submittedName>
</protein>
<proteinExistence type="predicted"/>
<dbReference type="AlphaFoldDB" id="A0A2M8RC93"/>